<proteinExistence type="predicted"/>
<protein>
    <submittedName>
        <fullName evidence="1">Uncharacterized protein</fullName>
    </submittedName>
</protein>
<dbReference type="EMBL" id="BGZK01000014">
    <property type="protein sequence ID" value="GBP04613.1"/>
    <property type="molecule type" value="Genomic_DNA"/>
</dbReference>
<dbReference type="Proteomes" id="UP000299102">
    <property type="component" value="Unassembled WGS sequence"/>
</dbReference>
<sequence>MRNVRTTFATIRHYQFKTPAGRPYLGSGVRKQTRQRTQVLKPVRRLIRRNVSRLFRSRAIANESESDGATTATPDVAERRPAACRDGGAAPCYVTCMVLTSHFKYVTQALRRPQMRAAARVLTVRFPAPRRTAPPAYPLKERRAVMTFVPLRLNNDAIYQNNAP</sequence>
<dbReference type="AlphaFoldDB" id="A0A4C1SQW9"/>
<comment type="caution">
    <text evidence="1">The sequence shown here is derived from an EMBL/GenBank/DDBJ whole genome shotgun (WGS) entry which is preliminary data.</text>
</comment>
<organism evidence="1 2">
    <name type="scientific">Eumeta variegata</name>
    <name type="common">Bagworm moth</name>
    <name type="synonym">Eumeta japonica</name>
    <dbReference type="NCBI Taxonomy" id="151549"/>
    <lineage>
        <taxon>Eukaryota</taxon>
        <taxon>Metazoa</taxon>
        <taxon>Ecdysozoa</taxon>
        <taxon>Arthropoda</taxon>
        <taxon>Hexapoda</taxon>
        <taxon>Insecta</taxon>
        <taxon>Pterygota</taxon>
        <taxon>Neoptera</taxon>
        <taxon>Endopterygota</taxon>
        <taxon>Lepidoptera</taxon>
        <taxon>Glossata</taxon>
        <taxon>Ditrysia</taxon>
        <taxon>Tineoidea</taxon>
        <taxon>Psychidae</taxon>
        <taxon>Oiketicinae</taxon>
        <taxon>Eumeta</taxon>
    </lineage>
</organism>
<evidence type="ECO:0000313" key="1">
    <source>
        <dbReference type="EMBL" id="GBP04613.1"/>
    </source>
</evidence>
<name>A0A4C1SQW9_EUMVA</name>
<reference evidence="1 2" key="1">
    <citation type="journal article" date="2019" name="Commun. Biol.">
        <title>The bagworm genome reveals a unique fibroin gene that provides high tensile strength.</title>
        <authorList>
            <person name="Kono N."/>
            <person name="Nakamura H."/>
            <person name="Ohtoshi R."/>
            <person name="Tomita M."/>
            <person name="Numata K."/>
            <person name="Arakawa K."/>
        </authorList>
    </citation>
    <scope>NUCLEOTIDE SEQUENCE [LARGE SCALE GENOMIC DNA]</scope>
</reference>
<accession>A0A4C1SQW9</accession>
<keyword evidence="2" id="KW-1185">Reference proteome</keyword>
<gene>
    <name evidence="1" type="ORF">EVAR_3954_1</name>
</gene>
<evidence type="ECO:0000313" key="2">
    <source>
        <dbReference type="Proteomes" id="UP000299102"/>
    </source>
</evidence>